<evidence type="ECO:0000259" key="2">
    <source>
        <dbReference type="Pfam" id="PF08458"/>
    </source>
</evidence>
<dbReference type="GO" id="GO:0009734">
    <property type="term" value="P:auxin-activated signaling pathway"/>
    <property type="evidence" value="ECO:0007669"/>
    <property type="project" value="TreeGrafter"/>
</dbReference>
<keyword evidence="4" id="KW-1185">Reference proteome</keyword>
<dbReference type="EMBL" id="NKXS01005514">
    <property type="protein sequence ID" value="PIN03456.1"/>
    <property type="molecule type" value="Genomic_DNA"/>
</dbReference>
<dbReference type="InterPro" id="IPR008546">
    <property type="entry name" value="VAN3-bd-like_auxin_canal"/>
</dbReference>
<dbReference type="STRING" id="429701.A0A2G9GDT4"/>
<dbReference type="OrthoDB" id="684573at2759"/>
<dbReference type="InterPro" id="IPR013666">
    <property type="entry name" value="PH_pln"/>
</dbReference>
<reference evidence="4" key="1">
    <citation type="journal article" date="2018" name="Gigascience">
        <title>Genome assembly of the Pink Ipe (Handroanthus impetiginosus, Bignoniaceae), a highly valued, ecologically keystone Neotropical timber forest tree.</title>
        <authorList>
            <person name="Silva-Junior O.B."/>
            <person name="Grattapaglia D."/>
            <person name="Novaes E."/>
            <person name="Collevatti R.G."/>
        </authorList>
    </citation>
    <scope>NUCLEOTIDE SEQUENCE [LARGE SCALE GENOMIC DNA]</scope>
    <source>
        <strain evidence="4">cv. UFG-1</strain>
    </source>
</reference>
<dbReference type="Pfam" id="PF05703">
    <property type="entry name" value="Auxin_canalis"/>
    <property type="match status" value="1"/>
</dbReference>
<gene>
    <name evidence="3" type="ORF">CDL12_24022</name>
</gene>
<comment type="caution">
    <text evidence="3">The sequence shown here is derived from an EMBL/GenBank/DDBJ whole genome shotgun (WGS) entry which is preliminary data.</text>
</comment>
<dbReference type="InterPro" id="IPR040269">
    <property type="entry name" value="VAB"/>
</dbReference>
<organism evidence="3 4">
    <name type="scientific">Handroanthus impetiginosus</name>
    <dbReference type="NCBI Taxonomy" id="429701"/>
    <lineage>
        <taxon>Eukaryota</taxon>
        <taxon>Viridiplantae</taxon>
        <taxon>Streptophyta</taxon>
        <taxon>Embryophyta</taxon>
        <taxon>Tracheophyta</taxon>
        <taxon>Spermatophyta</taxon>
        <taxon>Magnoliopsida</taxon>
        <taxon>eudicotyledons</taxon>
        <taxon>Gunneridae</taxon>
        <taxon>Pentapetalae</taxon>
        <taxon>asterids</taxon>
        <taxon>lamiids</taxon>
        <taxon>Lamiales</taxon>
        <taxon>Bignoniaceae</taxon>
        <taxon>Crescentiina</taxon>
        <taxon>Tabebuia alliance</taxon>
        <taxon>Handroanthus</taxon>
    </lineage>
</organism>
<dbReference type="PANTHER" id="PTHR31351:SF30">
    <property type="entry name" value="VAN3-BINDING PROTEIN-LIKE"/>
    <property type="match status" value="1"/>
</dbReference>
<dbReference type="GO" id="GO:0010087">
    <property type="term" value="P:phloem or xylem histogenesis"/>
    <property type="evidence" value="ECO:0007669"/>
    <property type="project" value="TreeGrafter"/>
</dbReference>
<dbReference type="AlphaFoldDB" id="A0A2G9GDT4"/>
<evidence type="ECO:0000259" key="1">
    <source>
        <dbReference type="Pfam" id="PF05703"/>
    </source>
</evidence>
<dbReference type="PANTHER" id="PTHR31351">
    <property type="entry name" value="EXPRESSED PROTEIN"/>
    <property type="match status" value="1"/>
</dbReference>
<evidence type="ECO:0008006" key="5">
    <source>
        <dbReference type="Google" id="ProtNLM"/>
    </source>
</evidence>
<name>A0A2G9GDT4_9LAMI</name>
<sequence length="274" mass="30005">MEIPKSPSKAMEFLSRSWSPSASDFLQKFSSNMDFKHPKTWLRRTNSITTFIRSQKEKKKEEKRLQTAQLHAALSLTQLAAAIAGISSSLGKQEMSQFGQESPLASNQDIGNVLSSAAALVTNVCAEAAEGLGAQRTQIRAAVDSGVAIQTPLDMIAVTATAATCLRGAALLKSRTMTEPISTIKELLKISAEICIIMPSDQVTNITEERMEHQGNSYLLCLKTKNGFIKLVFEDERQSKIWVSTIINLLEMKKPLLAKSQSCLPPFSLLSPTM</sequence>
<feature type="domain" description="VAN3-binding protein-like auxin canalisation" evidence="1">
    <location>
        <begin position="40"/>
        <end position="181"/>
    </location>
</feature>
<dbReference type="Proteomes" id="UP000231279">
    <property type="component" value="Unassembled WGS sequence"/>
</dbReference>
<evidence type="ECO:0000313" key="3">
    <source>
        <dbReference type="EMBL" id="PIN03456.1"/>
    </source>
</evidence>
<evidence type="ECO:0000313" key="4">
    <source>
        <dbReference type="Proteomes" id="UP000231279"/>
    </source>
</evidence>
<dbReference type="GO" id="GO:0010305">
    <property type="term" value="P:leaf vascular tissue pattern formation"/>
    <property type="evidence" value="ECO:0007669"/>
    <property type="project" value="TreeGrafter"/>
</dbReference>
<proteinExistence type="predicted"/>
<protein>
    <recommendedName>
        <fullName evidence="5">PH domain-containing protein</fullName>
    </recommendedName>
</protein>
<dbReference type="Pfam" id="PF08458">
    <property type="entry name" value="PH_2"/>
    <property type="match status" value="1"/>
</dbReference>
<accession>A0A2G9GDT4</accession>
<feature type="domain" description="Pleckstrin-like plant" evidence="2">
    <location>
        <begin position="202"/>
        <end position="252"/>
    </location>
</feature>